<dbReference type="Pfam" id="PF00361">
    <property type="entry name" value="Proton_antipo_M"/>
    <property type="match status" value="1"/>
</dbReference>
<evidence type="ECO:0000256" key="4">
    <source>
        <dbReference type="ARBA" id="ARBA00022692"/>
    </source>
</evidence>
<feature type="transmembrane region" description="Helical" evidence="8">
    <location>
        <begin position="451"/>
        <end position="474"/>
    </location>
</feature>
<dbReference type="PANTHER" id="PTHR42703">
    <property type="entry name" value="NADH DEHYDROGENASE"/>
    <property type="match status" value="1"/>
</dbReference>
<comment type="similarity">
    <text evidence="2">Belongs to the CPA3 antiporters (TC 2.A.63) subunit D family.</text>
</comment>
<feature type="transmembrane region" description="Helical" evidence="8">
    <location>
        <begin position="75"/>
        <end position="99"/>
    </location>
</feature>
<dbReference type="EMBL" id="CACVAS010000057">
    <property type="protein sequence ID" value="CAA6809169.1"/>
    <property type="molecule type" value="Genomic_DNA"/>
</dbReference>
<dbReference type="GO" id="GO:0042773">
    <property type="term" value="P:ATP synthesis coupled electron transport"/>
    <property type="evidence" value="ECO:0007669"/>
    <property type="project" value="InterPro"/>
</dbReference>
<dbReference type="Pfam" id="PF00662">
    <property type="entry name" value="Proton_antipo_N"/>
    <property type="match status" value="1"/>
</dbReference>
<feature type="transmembrane region" description="Helical" evidence="8">
    <location>
        <begin position="369"/>
        <end position="388"/>
    </location>
</feature>
<evidence type="ECO:0000256" key="5">
    <source>
        <dbReference type="ARBA" id="ARBA00022989"/>
    </source>
</evidence>
<evidence type="ECO:0000256" key="3">
    <source>
        <dbReference type="ARBA" id="ARBA00022475"/>
    </source>
</evidence>
<dbReference type="InterPro" id="IPR050586">
    <property type="entry name" value="CPA3_Na-H_Antiporter_D"/>
</dbReference>
<gene>
    <name evidence="11" type="ORF">HELGO_WM3568</name>
</gene>
<feature type="transmembrane region" description="Helical" evidence="8">
    <location>
        <begin position="111"/>
        <end position="128"/>
    </location>
</feature>
<feature type="transmembrane region" description="Helical" evidence="8">
    <location>
        <begin position="35"/>
        <end position="55"/>
    </location>
</feature>
<keyword evidence="5 8" id="KW-1133">Transmembrane helix</keyword>
<evidence type="ECO:0000259" key="10">
    <source>
        <dbReference type="Pfam" id="PF00662"/>
    </source>
</evidence>
<feature type="transmembrane region" description="Helical" evidence="8">
    <location>
        <begin position="239"/>
        <end position="260"/>
    </location>
</feature>
<feature type="transmembrane region" description="Helical" evidence="8">
    <location>
        <begin position="164"/>
        <end position="183"/>
    </location>
</feature>
<dbReference type="GO" id="GO:0008137">
    <property type="term" value="F:NADH dehydrogenase (ubiquinone) activity"/>
    <property type="evidence" value="ECO:0007669"/>
    <property type="project" value="InterPro"/>
</dbReference>
<evidence type="ECO:0000256" key="2">
    <source>
        <dbReference type="ARBA" id="ARBA00005346"/>
    </source>
</evidence>
<feature type="transmembrane region" description="Helical" evidence="8">
    <location>
        <begin position="408"/>
        <end position="430"/>
    </location>
</feature>
<feature type="transmembrane region" description="Helical" evidence="8">
    <location>
        <begin position="203"/>
        <end position="227"/>
    </location>
</feature>
<evidence type="ECO:0000256" key="8">
    <source>
        <dbReference type="SAM" id="Phobius"/>
    </source>
</evidence>
<evidence type="ECO:0000256" key="7">
    <source>
        <dbReference type="RuleBase" id="RU000320"/>
    </source>
</evidence>
<name>A0A6S6T146_9BACT</name>
<dbReference type="PRINTS" id="PR01437">
    <property type="entry name" value="NUOXDRDTASE4"/>
</dbReference>
<dbReference type="GO" id="GO:0005886">
    <property type="term" value="C:plasma membrane"/>
    <property type="evidence" value="ECO:0007669"/>
    <property type="project" value="UniProtKB-SubCell"/>
</dbReference>
<organism evidence="11">
    <name type="scientific">uncultured Sulfurovum sp</name>
    <dbReference type="NCBI Taxonomy" id="269237"/>
    <lineage>
        <taxon>Bacteria</taxon>
        <taxon>Pseudomonadati</taxon>
        <taxon>Campylobacterota</taxon>
        <taxon>Epsilonproteobacteria</taxon>
        <taxon>Campylobacterales</taxon>
        <taxon>Sulfurovaceae</taxon>
        <taxon>Sulfurovum</taxon>
        <taxon>environmental samples</taxon>
    </lineage>
</organism>
<comment type="subcellular location">
    <subcellularLocation>
        <location evidence="1">Cell membrane</location>
        <topology evidence="1">Multi-pass membrane protein</topology>
    </subcellularLocation>
    <subcellularLocation>
        <location evidence="7">Membrane</location>
        <topology evidence="7">Multi-pass membrane protein</topology>
    </subcellularLocation>
</comment>
<dbReference type="InterPro" id="IPR001516">
    <property type="entry name" value="Proton_antipo_N"/>
</dbReference>
<keyword evidence="3" id="KW-1003">Cell membrane</keyword>
<protein>
    <submittedName>
        <fullName evidence="11">Oxidoreductase</fullName>
    </submittedName>
</protein>
<feature type="transmembrane region" description="Helical" evidence="8">
    <location>
        <begin position="272"/>
        <end position="291"/>
    </location>
</feature>
<feature type="transmembrane region" description="Helical" evidence="8">
    <location>
        <begin position="6"/>
        <end position="28"/>
    </location>
</feature>
<sequence length="487" mass="52683">MYHFIMTLPWAIILILLPLIGAIISFLWSKQGTKVGIVAVTFVLISVIFFTWFMVEKGVYLHTISGWAAPLGINLYADGLSLIMLIMTALVVLGISVYAMGYFSTDQAKRFWPLWLLIIAGLNALFLSSDIFNYYVTLELIGLAAVALTALGNTRKAFVGAMRYLLATLLGSLLYLFGVGLLYHGFGSLDLAILSQNAEATPILWVSLALISAGLLLKTALFPLHFWLPPAHSSAPAPVSALLSALIIKSSFYILVRVWVDIFGPLSDGTVASIFGFLGMLAILWGSFQALRQTRLKLLVAYSTVAQIGYLFVAFSLALSGATTAWNAVVFLAFAHALAKSAMFLVVGNLLRFGGHDEIIHLDRVAQRLPITTVAFGLAGISIIGLPLSGGFIGKYFLLEAALLEEQWGFIIILLIGSLLSAAYIFKVMSHFFTPSSKPHDSNVIPANMEWSALLLAVIAILLGLFAASLLSIIDLGSPFELKGDNV</sequence>
<dbReference type="InterPro" id="IPR003918">
    <property type="entry name" value="NADH_UbQ_OxRdtase"/>
</dbReference>
<reference evidence="11" key="1">
    <citation type="submission" date="2020-01" db="EMBL/GenBank/DDBJ databases">
        <authorList>
            <person name="Meier V. D."/>
            <person name="Meier V D."/>
        </authorList>
    </citation>
    <scope>NUCLEOTIDE SEQUENCE</scope>
    <source>
        <strain evidence="11">HLG_WM_MAG_01</strain>
    </source>
</reference>
<feature type="transmembrane region" description="Helical" evidence="8">
    <location>
        <begin position="298"/>
        <end position="319"/>
    </location>
</feature>
<keyword evidence="6 8" id="KW-0472">Membrane</keyword>
<evidence type="ECO:0000256" key="1">
    <source>
        <dbReference type="ARBA" id="ARBA00004651"/>
    </source>
</evidence>
<keyword evidence="4 7" id="KW-0812">Transmembrane</keyword>
<feature type="transmembrane region" description="Helical" evidence="8">
    <location>
        <begin position="134"/>
        <end position="152"/>
    </location>
</feature>
<evidence type="ECO:0000313" key="11">
    <source>
        <dbReference type="EMBL" id="CAA6809169.1"/>
    </source>
</evidence>
<feature type="domain" description="NADH-Ubiquinone oxidoreductase (complex I) chain 5 N-terminal" evidence="10">
    <location>
        <begin position="71"/>
        <end position="111"/>
    </location>
</feature>
<evidence type="ECO:0000256" key="6">
    <source>
        <dbReference type="ARBA" id="ARBA00023136"/>
    </source>
</evidence>
<feature type="domain" description="NADH:quinone oxidoreductase/Mrp antiporter transmembrane" evidence="9">
    <location>
        <begin position="128"/>
        <end position="421"/>
    </location>
</feature>
<accession>A0A6S6T146</accession>
<proteinExistence type="inferred from homology"/>
<feature type="transmembrane region" description="Helical" evidence="8">
    <location>
        <begin position="325"/>
        <end position="348"/>
    </location>
</feature>
<dbReference type="InterPro" id="IPR001750">
    <property type="entry name" value="ND/Mrp_TM"/>
</dbReference>
<dbReference type="AlphaFoldDB" id="A0A6S6T146"/>
<evidence type="ECO:0000259" key="9">
    <source>
        <dbReference type="Pfam" id="PF00361"/>
    </source>
</evidence>
<dbReference type="PANTHER" id="PTHR42703:SF1">
    <property type="entry name" value="NA(+)_H(+) ANTIPORTER SUBUNIT D1"/>
    <property type="match status" value="1"/>
</dbReference>